<keyword evidence="6" id="KW-0503">Monooxygenase</keyword>
<keyword evidence="3" id="KW-0274">FAD</keyword>
<keyword evidence="5" id="KW-0560">Oxidoreductase</keyword>
<gene>
    <name evidence="9" type="ORF">CLEI1391_LOCUS20104</name>
</gene>
<dbReference type="SUPFAM" id="SSF51905">
    <property type="entry name" value="FAD/NAD(P)-binding domain"/>
    <property type="match status" value="1"/>
</dbReference>
<accession>A0A7S0S674</accession>
<dbReference type="PANTHER" id="PTHR46028">
    <property type="entry name" value="KYNURENINE 3-MONOOXYGENASE"/>
    <property type="match status" value="1"/>
</dbReference>
<dbReference type="Gene3D" id="3.50.50.60">
    <property type="entry name" value="FAD/NAD(P)-binding domain"/>
    <property type="match status" value="1"/>
</dbReference>
<dbReference type="EMBL" id="HBFB01035762">
    <property type="protein sequence ID" value="CAD8695918.1"/>
    <property type="molecule type" value="Transcribed_RNA"/>
</dbReference>
<proteinExistence type="predicted"/>
<dbReference type="InterPro" id="IPR036188">
    <property type="entry name" value="FAD/NAD-bd_sf"/>
</dbReference>
<reference evidence="9" key="1">
    <citation type="submission" date="2021-01" db="EMBL/GenBank/DDBJ databases">
        <authorList>
            <person name="Corre E."/>
            <person name="Pelletier E."/>
            <person name="Niang G."/>
            <person name="Scheremetjew M."/>
            <person name="Finn R."/>
            <person name="Kale V."/>
            <person name="Holt S."/>
            <person name="Cochrane G."/>
            <person name="Meng A."/>
            <person name="Brown T."/>
            <person name="Cohen L."/>
        </authorList>
    </citation>
    <scope>NUCLEOTIDE SEQUENCE</scope>
    <source>
        <strain evidence="9">SAG 11-49</strain>
    </source>
</reference>
<name>A0A7S0S674_9CHLO</name>
<dbReference type="Pfam" id="PF01494">
    <property type="entry name" value="FAD_binding_3"/>
    <property type="match status" value="1"/>
</dbReference>
<evidence type="ECO:0000256" key="6">
    <source>
        <dbReference type="ARBA" id="ARBA00023033"/>
    </source>
</evidence>
<dbReference type="PANTHER" id="PTHR46028:SF2">
    <property type="entry name" value="KYNURENINE 3-MONOOXYGENASE"/>
    <property type="match status" value="1"/>
</dbReference>
<evidence type="ECO:0000256" key="1">
    <source>
        <dbReference type="ARBA" id="ARBA00001974"/>
    </source>
</evidence>
<evidence type="ECO:0000256" key="5">
    <source>
        <dbReference type="ARBA" id="ARBA00023002"/>
    </source>
</evidence>
<keyword evidence="2" id="KW-0285">Flavoprotein</keyword>
<sequence>MADTTPLVCICGAGPAGALAALYLAQRNCNVVLVEKAPIDKDAMGTTVGPRTYNILLAKRSLLALEGAGVKLGDDESIMITHIVRYRKGAKKFMAFPAHVPWSRTINRGSLAGLLVRACEAYAGGKQQGSGSIKLRTGYSLSQLDVAARKATFAPVGADSSSQGQGQAGGEPFTLTYDLIIGADGTFSRLRQVLSEDAGVKASPEGPLTFTQEQDTMMYKPFTLASLQGLSIPLENVGSKFVVLADPKRNHSLFIFPTKDGVHRGTYLMPDGDHASHKSESDYVASLSDSFPVLNQAQLREIAAQLPGTPASSGGFNTRCSRLHAPGALLIGDAAHAMWPSLGQGASSALEDCAVLGKLLGPGPVSKAQLEALPAAFSAARHADVVAAVDLTEAGFGGKMQRTRAASPINLHMARFIGQMLLSKALPFLVPKPALMTLNDTTTPYTVVQHRVERQRVGGNIVLGGLALLAAYGVARAVMP</sequence>
<evidence type="ECO:0000256" key="4">
    <source>
        <dbReference type="ARBA" id="ARBA00022857"/>
    </source>
</evidence>
<dbReference type="GO" id="GO:0070189">
    <property type="term" value="P:kynurenine metabolic process"/>
    <property type="evidence" value="ECO:0007669"/>
    <property type="project" value="TreeGrafter"/>
</dbReference>
<keyword evidence="7" id="KW-0812">Transmembrane</keyword>
<dbReference type="GO" id="GO:0004502">
    <property type="term" value="F:kynurenine 3-monooxygenase activity"/>
    <property type="evidence" value="ECO:0007669"/>
    <property type="project" value="TreeGrafter"/>
</dbReference>
<evidence type="ECO:0000256" key="3">
    <source>
        <dbReference type="ARBA" id="ARBA00022827"/>
    </source>
</evidence>
<evidence type="ECO:0000259" key="8">
    <source>
        <dbReference type="Pfam" id="PF01494"/>
    </source>
</evidence>
<dbReference type="PRINTS" id="PR00420">
    <property type="entry name" value="RNGMNOXGNASE"/>
</dbReference>
<feature type="transmembrane region" description="Helical" evidence="7">
    <location>
        <begin position="457"/>
        <end position="475"/>
    </location>
</feature>
<evidence type="ECO:0000256" key="7">
    <source>
        <dbReference type="SAM" id="Phobius"/>
    </source>
</evidence>
<feature type="domain" description="FAD-binding" evidence="8">
    <location>
        <begin position="166"/>
        <end position="361"/>
    </location>
</feature>
<keyword evidence="4" id="KW-0521">NADP</keyword>
<dbReference type="GO" id="GO:0071949">
    <property type="term" value="F:FAD binding"/>
    <property type="evidence" value="ECO:0007669"/>
    <property type="project" value="InterPro"/>
</dbReference>
<evidence type="ECO:0000256" key="2">
    <source>
        <dbReference type="ARBA" id="ARBA00022630"/>
    </source>
</evidence>
<organism evidence="9">
    <name type="scientific">Chlamydomonas leiostraca</name>
    <dbReference type="NCBI Taxonomy" id="1034604"/>
    <lineage>
        <taxon>Eukaryota</taxon>
        <taxon>Viridiplantae</taxon>
        <taxon>Chlorophyta</taxon>
        <taxon>core chlorophytes</taxon>
        <taxon>Chlorophyceae</taxon>
        <taxon>CS clade</taxon>
        <taxon>Chlamydomonadales</taxon>
        <taxon>Chlamydomonadaceae</taxon>
        <taxon>Chlamydomonas</taxon>
    </lineage>
</organism>
<comment type="cofactor">
    <cofactor evidence="1">
        <name>FAD</name>
        <dbReference type="ChEBI" id="CHEBI:57692"/>
    </cofactor>
</comment>
<keyword evidence="7" id="KW-0472">Membrane</keyword>
<keyword evidence="7" id="KW-1133">Transmembrane helix</keyword>
<protein>
    <recommendedName>
        <fullName evidence="8">FAD-binding domain-containing protein</fullName>
    </recommendedName>
</protein>
<dbReference type="InterPro" id="IPR002938">
    <property type="entry name" value="FAD-bd"/>
</dbReference>
<dbReference type="AlphaFoldDB" id="A0A7S0S674"/>
<evidence type="ECO:0000313" key="9">
    <source>
        <dbReference type="EMBL" id="CAD8695918.1"/>
    </source>
</evidence>